<dbReference type="KEGG" id="izh:FEM41_10085"/>
<dbReference type="Gene3D" id="1.10.1200.10">
    <property type="entry name" value="ACP-like"/>
    <property type="match status" value="1"/>
</dbReference>
<protein>
    <recommendedName>
        <fullName evidence="3">Carrier domain-containing protein</fullName>
    </recommendedName>
</protein>
<keyword evidence="2" id="KW-0597">Phosphoprotein</keyword>
<name>A0A4P8YJN7_9ENTR</name>
<gene>
    <name evidence="4" type="ORF">FEM41_10085</name>
</gene>
<dbReference type="PROSITE" id="PS50075">
    <property type="entry name" value="CARRIER"/>
    <property type="match status" value="1"/>
</dbReference>
<sequence>MIMKKYLDLVRVETAKVLSIEERAILDDSSLVNDLGADSLDIMDLTYSLAQKFKVTMPTASLYQHAVDNLTEQELAELFDDNTLTPKGKLLFSESCYKYTKEQLKDIQTLGDIYSETTISNWAALCKAVAESEAKNADLLLIDNINVFFQK</sequence>
<feature type="domain" description="Carrier" evidence="3">
    <location>
        <begin position="1"/>
        <end position="83"/>
    </location>
</feature>
<dbReference type="GO" id="GO:0031177">
    <property type="term" value="F:phosphopantetheine binding"/>
    <property type="evidence" value="ECO:0007669"/>
    <property type="project" value="InterPro"/>
</dbReference>
<dbReference type="Pfam" id="PF00550">
    <property type="entry name" value="PP-binding"/>
    <property type="match status" value="1"/>
</dbReference>
<evidence type="ECO:0000256" key="1">
    <source>
        <dbReference type="ARBA" id="ARBA00022450"/>
    </source>
</evidence>
<organism evidence="4 5">
    <name type="scientific">Jejubacter calystegiae</name>
    <dbReference type="NCBI Taxonomy" id="2579935"/>
    <lineage>
        <taxon>Bacteria</taxon>
        <taxon>Pseudomonadati</taxon>
        <taxon>Pseudomonadota</taxon>
        <taxon>Gammaproteobacteria</taxon>
        <taxon>Enterobacterales</taxon>
        <taxon>Enterobacteriaceae</taxon>
        <taxon>Jejubacter</taxon>
    </lineage>
</organism>
<dbReference type="InterPro" id="IPR036736">
    <property type="entry name" value="ACP-like_sf"/>
</dbReference>
<keyword evidence="1" id="KW-0596">Phosphopantetheine</keyword>
<dbReference type="Proteomes" id="UP000302163">
    <property type="component" value="Chromosome"/>
</dbReference>
<evidence type="ECO:0000313" key="5">
    <source>
        <dbReference type="Proteomes" id="UP000302163"/>
    </source>
</evidence>
<evidence type="ECO:0000313" key="4">
    <source>
        <dbReference type="EMBL" id="QCT19978.1"/>
    </source>
</evidence>
<dbReference type="InterPro" id="IPR020806">
    <property type="entry name" value="PKS_PP-bd"/>
</dbReference>
<dbReference type="AlphaFoldDB" id="A0A4P8YJN7"/>
<proteinExistence type="predicted"/>
<dbReference type="SMART" id="SM00823">
    <property type="entry name" value="PKS_PP"/>
    <property type="match status" value="1"/>
</dbReference>
<evidence type="ECO:0000256" key="2">
    <source>
        <dbReference type="ARBA" id="ARBA00022553"/>
    </source>
</evidence>
<accession>A0A4P8YJN7</accession>
<keyword evidence="5" id="KW-1185">Reference proteome</keyword>
<dbReference type="EMBL" id="CP040428">
    <property type="protein sequence ID" value="QCT19978.1"/>
    <property type="molecule type" value="Genomic_DNA"/>
</dbReference>
<reference evidence="4 5" key="1">
    <citation type="submission" date="2019-05" db="EMBL/GenBank/DDBJ databases">
        <title>Complete genome sequence of Izhakiella calystegiae KSNA2, an endophyte isolated from beach morning glory (Calystegia soldanella).</title>
        <authorList>
            <person name="Jiang L."/>
            <person name="Jeong J.C."/>
            <person name="Kim C.Y."/>
            <person name="Kim D.H."/>
            <person name="Kim S.W."/>
            <person name="Lee j."/>
        </authorList>
    </citation>
    <scope>NUCLEOTIDE SEQUENCE [LARGE SCALE GENOMIC DNA]</scope>
    <source>
        <strain evidence="4 5">KSNA2</strain>
    </source>
</reference>
<dbReference type="OrthoDB" id="9804551at2"/>
<dbReference type="SUPFAM" id="SSF47336">
    <property type="entry name" value="ACP-like"/>
    <property type="match status" value="1"/>
</dbReference>
<evidence type="ECO:0000259" key="3">
    <source>
        <dbReference type="PROSITE" id="PS50075"/>
    </source>
</evidence>
<dbReference type="InterPro" id="IPR009081">
    <property type="entry name" value="PP-bd_ACP"/>
</dbReference>